<evidence type="ECO:0000256" key="4">
    <source>
        <dbReference type="ARBA" id="ARBA00006804"/>
    </source>
</evidence>
<dbReference type="CDD" id="cd01335">
    <property type="entry name" value="Radical_SAM"/>
    <property type="match status" value="1"/>
</dbReference>
<name>A0A6G7PUQ3_9BACT</name>
<protein>
    <recommendedName>
        <fullName evidence="5">FeMo cofactor biosynthesis protein NifB</fullName>
    </recommendedName>
    <alternativeName>
        <fullName evidence="14">Nitrogenase cofactor maturase NifB</fullName>
    </alternativeName>
    <alternativeName>
        <fullName evidence="13">Radical SAM assemblase NifB</fullName>
    </alternativeName>
</protein>
<dbReference type="InterPro" id="IPR058240">
    <property type="entry name" value="rSAM_sf"/>
</dbReference>
<dbReference type="InterPro" id="IPR005980">
    <property type="entry name" value="Nase_CF_NifB"/>
</dbReference>
<evidence type="ECO:0000256" key="8">
    <source>
        <dbReference type="ARBA" id="ARBA00022723"/>
    </source>
</evidence>
<feature type="domain" description="Radical SAM core" evidence="15">
    <location>
        <begin position="19"/>
        <end position="264"/>
    </location>
</feature>
<dbReference type="InterPro" id="IPR003731">
    <property type="entry name" value="Di-Nase_FeMo-co_biosynth"/>
</dbReference>
<evidence type="ECO:0000256" key="11">
    <source>
        <dbReference type="ARBA" id="ARBA00023231"/>
    </source>
</evidence>
<dbReference type="SMART" id="SM00729">
    <property type="entry name" value="Elp3"/>
    <property type="match status" value="1"/>
</dbReference>
<keyword evidence="7" id="KW-0949">S-adenosyl-L-methionine</keyword>
<dbReference type="PANTHER" id="PTHR43787:SF13">
    <property type="entry name" value="FEMO COFACTOR BIOSYNTHESIS PROTEIN NIFB"/>
    <property type="match status" value="1"/>
</dbReference>
<dbReference type="SFLD" id="SFLDG01068">
    <property type="entry name" value="FeMo_cofactor_biosynthesis_pro"/>
    <property type="match status" value="1"/>
</dbReference>
<evidence type="ECO:0000256" key="12">
    <source>
        <dbReference type="ARBA" id="ARBA00023239"/>
    </source>
</evidence>
<dbReference type="Gene3D" id="3.30.420.130">
    <property type="entry name" value="Dinitrogenase iron-molybdenum cofactor biosynthesis domain"/>
    <property type="match status" value="1"/>
</dbReference>
<keyword evidence="12" id="KW-0456">Lyase</keyword>
<dbReference type="NCBIfam" id="TIGR01290">
    <property type="entry name" value="nifB"/>
    <property type="match status" value="1"/>
</dbReference>
<comment type="similarity">
    <text evidence="4">Belongs to the radical SAM superfamily. NifB family.</text>
</comment>
<dbReference type="SUPFAM" id="SSF102114">
    <property type="entry name" value="Radical SAM enzymes"/>
    <property type="match status" value="1"/>
</dbReference>
<dbReference type="SFLD" id="SFLDG01067">
    <property type="entry name" value="SPASM/twitch_domain_containing"/>
    <property type="match status" value="1"/>
</dbReference>
<dbReference type="InterPro" id="IPR013785">
    <property type="entry name" value="Aldolase_TIM"/>
</dbReference>
<accession>A0A6G7PUQ3</accession>
<keyword evidence="17" id="KW-1185">Reference proteome</keyword>
<keyword evidence="9" id="KW-0408">Iron</keyword>
<evidence type="ECO:0000256" key="10">
    <source>
        <dbReference type="ARBA" id="ARBA00023014"/>
    </source>
</evidence>
<comment type="cofactor">
    <cofactor evidence="1">
        <name>[4Fe-4S] cluster</name>
        <dbReference type="ChEBI" id="CHEBI:49883"/>
    </cofactor>
</comment>
<evidence type="ECO:0000256" key="2">
    <source>
        <dbReference type="ARBA" id="ARBA00003522"/>
    </source>
</evidence>
<evidence type="ECO:0000256" key="7">
    <source>
        <dbReference type="ARBA" id="ARBA00022691"/>
    </source>
</evidence>
<comment type="pathway">
    <text evidence="3">Cofactor biosynthesis; Fe-Mo cofactor biosynthesis.</text>
</comment>
<dbReference type="Pfam" id="PF02579">
    <property type="entry name" value="Nitro_FeMo-Co"/>
    <property type="match status" value="1"/>
</dbReference>
<dbReference type="SFLD" id="SFLDS00029">
    <property type="entry name" value="Radical_SAM"/>
    <property type="match status" value="1"/>
</dbReference>
<dbReference type="GO" id="GO:0046872">
    <property type="term" value="F:metal ion binding"/>
    <property type="evidence" value="ECO:0007669"/>
    <property type="project" value="UniProtKB-KW"/>
</dbReference>
<dbReference type="SUPFAM" id="SSF53146">
    <property type="entry name" value="Nitrogenase accessory factor-like"/>
    <property type="match status" value="1"/>
</dbReference>
<dbReference type="AlphaFoldDB" id="A0A6G7PUQ3"/>
<gene>
    <name evidence="16" type="primary">nifB</name>
    <name evidence="16" type="ORF">G4V39_02680</name>
</gene>
<organism evidence="16 17">
    <name type="scientific">Thermosulfuriphilus ammonigenes</name>
    <dbReference type="NCBI Taxonomy" id="1936021"/>
    <lineage>
        <taxon>Bacteria</taxon>
        <taxon>Pseudomonadati</taxon>
        <taxon>Thermodesulfobacteriota</taxon>
        <taxon>Thermodesulfobacteria</taxon>
        <taxon>Thermodesulfobacteriales</taxon>
        <taxon>Thermodesulfobacteriaceae</taxon>
        <taxon>Thermosulfuriphilus</taxon>
    </lineage>
</organism>
<dbReference type="PANTHER" id="PTHR43787">
    <property type="entry name" value="FEMO COFACTOR BIOSYNTHESIS PROTEIN NIFB-RELATED"/>
    <property type="match status" value="1"/>
</dbReference>
<dbReference type="GO" id="GO:0051539">
    <property type="term" value="F:4 iron, 4 sulfur cluster binding"/>
    <property type="evidence" value="ECO:0007669"/>
    <property type="project" value="UniProtKB-KW"/>
</dbReference>
<keyword evidence="8" id="KW-0479">Metal-binding</keyword>
<dbReference type="KEGG" id="tav:G4V39_02680"/>
<proteinExistence type="inferred from homology"/>
<evidence type="ECO:0000256" key="14">
    <source>
        <dbReference type="ARBA" id="ARBA00032102"/>
    </source>
</evidence>
<evidence type="ECO:0000256" key="9">
    <source>
        <dbReference type="ARBA" id="ARBA00023004"/>
    </source>
</evidence>
<dbReference type="Gene3D" id="3.20.20.70">
    <property type="entry name" value="Aldolase class I"/>
    <property type="match status" value="1"/>
</dbReference>
<keyword evidence="6" id="KW-0004">4Fe-4S</keyword>
<dbReference type="SFLD" id="SFLDF00281">
    <property type="entry name" value="FeMo_cofactor_biosynthesis_pro"/>
    <property type="match status" value="1"/>
</dbReference>
<dbReference type="Proteomes" id="UP000502179">
    <property type="component" value="Chromosome"/>
</dbReference>
<evidence type="ECO:0000313" key="17">
    <source>
        <dbReference type="Proteomes" id="UP000502179"/>
    </source>
</evidence>
<evidence type="ECO:0000256" key="13">
    <source>
        <dbReference type="ARBA" id="ARBA00030926"/>
    </source>
</evidence>
<reference evidence="16 17" key="1">
    <citation type="submission" date="2020-02" db="EMBL/GenBank/DDBJ databases">
        <title>Genome analysis of Thermosulfuriphilus ammonigenes ST65T, an anaerobic thermophilic chemolithoautotrophic bacterium isolated from a deep-sea hydrothermal vent.</title>
        <authorList>
            <person name="Slobodkina G."/>
            <person name="Allioux M."/>
            <person name="Merkel A."/>
            <person name="Alain K."/>
            <person name="Jebbar M."/>
            <person name="Slobodkin A."/>
        </authorList>
    </citation>
    <scope>NUCLEOTIDE SEQUENCE [LARGE SCALE GENOMIC DNA]</scope>
    <source>
        <strain evidence="16 17">ST65</strain>
    </source>
</reference>
<evidence type="ECO:0000256" key="3">
    <source>
        <dbReference type="ARBA" id="ARBA00005155"/>
    </source>
</evidence>
<dbReference type="UniPathway" id="UPA00782"/>
<dbReference type="InterPro" id="IPR006638">
    <property type="entry name" value="Elp3/MiaA/NifB-like_rSAM"/>
</dbReference>
<evidence type="ECO:0000313" key="16">
    <source>
        <dbReference type="EMBL" id="QIJ71251.1"/>
    </source>
</evidence>
<evidence type="ECO:0000259" key="15">
    <source>
        <dbReference type="PROSITE" id="PS51918"/>
    </source>
</evidence>
<keyword evidence="10" id="KW-0411">Iron-sulfur</keyword>
<comment type="function">
    <text evidence="2">Involved in the biosynthesis of the iron-molybdenum cofactor (FeMo-co or M-cluster) found in the dinitrogenase enzyme of the nitrogenase complex in nitrogen-fixing microorganisms. NifB catalyzes the crucial step of radical SAM-dependent carbide insertion that occurs concomitant with the insertion of a 9th sulfur and the rearrangement/coupling of two [4Fe-4S] clusters into a [8Fe-9S-C] cluster, the precursor to the M-cluster.</text>
</comment>
<dbReference type="Pfam" id="PF04055">
    <property type="entry name" value="Radical_SAM"/>
    <property type="match status" value="1"/>
</dbReference>
<dbReference type="InterPro" id="IPR007197">
    <property type="entry name" value="rSAM"/>
</dbReference>
<evidence type="ECO:0000256" key="1">
    <source>
        <dbReference type="ARBA" id="ARBA00001966"/>
    </source>
</evidence>
<dbReference type="GO" id="GO:0016829">
    <property type="term" value="F:lyase activity"/>
    <property type="evidence" value="ECO:0007669"/>
    <property type="project" value="UniProtKB-KW"/>
</dbReference>
<evidence type="ECO:0000256" key="6">
    <source>
        <dbReference type="ARBA" id="ARBA00022485"/>
    </source>
</evidence>
<dbReference type="RefSeq" id="WP_166031473.1">
    <property type="nucleotide sequence ID" value="NZ_CP048877.1"/>
</dbReference>
<sequence length="425" mass="46199">MKTKDFDVHHHPCFNAEAKGQFGRVHLPVAPKCNIKCNYCNRKYDCTNESRPGVTSKVLSPHQALAYMEKVLELEPRISVAGIAGPGDPLANPGATLETLRLIRERFPGLILCLATNGLALPAYVDDLASLSVSHVTVTINAIDPKIGSQIYAWVRDGKVVYRGERGAGLLLERQLEGVTALKEKGIMVKVNTIVVPGINEEHVIQVAEKMASLGVDLFNCIPMYPTRETPFEDIAEPDPVLISRLRDQAARYLPQMRHCTRCRADAVGLLGEDRAKELASCLRACATLPLKGDEDRPYVAVATREGLLVNLHLGEAASFQIWRRTESGGFEPVEERPAPRPGGGLKRWLTLSEILKDCRAVLVAGLGENPRQVLEEAGIKAYEMTGFIEEGLKAVYEGGAPGLFKARRQGCSGGCRGGGGLGCL</sequence>
<evidence type="ECO:0000256" key="5">
    <source>
        <dbReference type="ARBA" id="ARBA00021702"/>
    </source>
</evidence>
<dbReference type="InterPro" id="IPR036105">
    <property type="entry name" value="DiNase_FeMo-co_biosyn_sf"/>
</dbReference>
<dbReference type="PROSITE" id="PS51918">
    <property type="entry name" value="RADICAL_SAM"/>
    <property type="match status" value="1"/>
</dbReference>
<dbReference type="EMBL" id="CP048877">
    <property type="protein sequence ID" value="QIJ71251.1"/>
    <property type="molecule type" value="Genomic_DNA"/>
</dbReference>
<keyword evidence="11" id="KW-0535">Nitrogen fixation</keyword>